<keyword evidence="5 6" id="KW-0472">Membrane</keyword>
<dbReference type="CDD" id="cd17328">
    <property type="entry name" value="MFS_spinster_like"/>
    <property type="match status" value="1"/>
</dbReference>
<evidence type="ECO:0000256" key="1">
    <source>
        <dbReference type="ARBA" id="ARBA00004141"/>
    </source>
</evidence>
<accession>A0ABX7T0M8</accession>
<proteinExistence type="predicted"/>
<dbReference type="InterPro" id="IPR000849">
    <property type="entry name" value="Sugar_P_transporter"/>
</dbReference>
<dbReference type="PROSITE" id="PS50850">
    <property type="entry name" value="MFS"/>
    <property type="match status" value="1"/>
</dbReference>
<feature type="transmembrane region" description="Helical" evidence="6">
    <location>
        <begin position="228"/>
        <end position="255"/>
    </location>
</feature>
<feature type="transmembrane region" description="Helical" evidence="6">
    <location>
        <begin position="363"/>
        <end position="384"/>
    </location>
</feature>
<dbReference type="RefSeq" id="WP_207986929.1">
    <property type="nucleotide sequence ID" value="NZ_CP071794.1"/>
</dbReference>
<feature type="transmembrane region" description="Helical" evidence="6">
    <location>
        <begin position="300"/>
        <end position="332"/>
    </location>
</feature>
<feature type="transmembrane region" description="Helical" evidence="6">
    <location>
        <begin position="12"/>
        <end position="30"/>
    </location>
</feature>
<organism evidence="8 9">
    <name type="scientific">Parasphingorhabdus cellanae</name>
    <dbReference type="NCBI Taxonomy" id="2806553"/>
    <lineage>
        <taxon>Bacteria</taxon>
        <taxon>Pseudomonadati</taxon>
        <taxon>Pseudomonadota</taxon>
        <taxon>Alphaproteobacteria</taxon>
        <taxon>Sphingomonadales</taxon>
        <taxon>Sphingomonadaceae</taxon>
        <taxon>Parasphingorhabdus</taxon>
    </lineage>
</organism>
<feature type="domain" description="Major facilitator superfamily (MFS) profile" evidence="7">
    <location>
        <begin position="17"/>
        <end position="422"/>
    </location>
</feature>
<feature type="transmembrane region" description="Helical" evidence="6">
    <location>
        <begin position="142"/>
        <end position="165"/>
    </location>
</feature>
<feature type="transmembrane region" description="Helical" evidence="6">
    <location>
        <begin position="172"/>
        <end position="192"/>
    </location>
</feature>
<dbReference type="Proteomes" id="UP000663923">
    <property type="component" value="Chromosome"/>
</dbReference>
<dbReference type="PIRSF" id="PIRSF002808">
    <property type="entry name" value="Hexose_phosphate_transp"/>
    <property type="match status" value="1"/>
</dbReference>
<dbReference type="SUPFAM" id="SSF103473">
    <property type="entry name" value="MFS general substrate transporter"/>
    <property type="match status" value="1"/>
</dbReference>
<dbReference type="InterPro" id="IPR020846">
    <property type="entry name" value="MFS_dom"/>
</dbReference>
<evidence type="ECO:0000256" key="4">
    <source>
        <dbReference type="ARBA" id="ARBA00022989"/>
    </source>
</evidence>
<gene>
    <name evidence="8" type="ORF">J4G78_12835</name>
</gene>
<reference evidence="8 9" key="1">
    <citation type="submission" date="2021-03" db="EMBL/GenBank/DDBJ databases">
        <title>Complete genome of Parasphingorhabdus_sp.JHSY0214.</title>
        <authorList>
            <person name="Yoo J.H."/>
            <person name="Bae J.W."/>
        </authorList>
    </citation>
    <scope>NUCLEOTIDE SEQUENCE [LARGE SCALE GENOMIC DNA]</scope>
    <source>
        <strain evidence="8 9">JHSY0214</strain>
    </source>
</reference>
<keyword evidence="9" id="KW-1185">Reference proteome</keyword>
<evidence type="ECO:0000256" key="2">
    <source>
        <dbReference type="ARBA" id="ARBA00022448"/>
    </source>
</evidence>
<dbReference type="PANTHER" id="PTHR23505">
    <property type="entry name" value="SPINSTER"/>
    <property type="match status" value="1"/>
</dbReference>
<protein>
    <submittedName>
        <fullName evidence="8">MFS transporter</fullName>
    </submittedName>
</protein>
<comment type="subcellular location">
    <subcellularLocation>
        <location evidence="1">Membrane</location>
        <topology evidence="1">Multi-pass membrane protein</topology>
    </subcellularLocation>
</comment>
<feature type="transmembrane region" description="Helical" evidence="6">
    <location>
        <begin position="53"/>
        <end position="73"/>
    </location>
</feature>
<keyword evidence="2" id="KW-0813">Transport</keyword>
<feature type="transmembrane region" description="Helical" evidence="6">
    <location>
        <begin position="267"/>
        <end position="288"/>
    </location>
</feature>
<dbReference type="Pfam" id="PF07690">
    <property type="entry name" value="MFS_1"/>
    <property type="match status" value="1"/>
</dbReference>
<evidence type="ECO:0000256" key="5">
    <source>
        <dbReference type="ARBA" id="ARBA00023136"/>
    </source>
</evidence>
<evidence type="ECO:0000256" key="3">
    <source>
        <dbReference type="ARBA" id="ARBA00022692"/>
    </source>
</evidence>
<dbReference type="InterPro" id="IPR011701">
    <property type="entry name" value="MFS"/>
</dbReference>
<evidence type="ECO:0000313" key="8">
    <source>
        <dbReference type="EMBL" id="QTD55104.1"/>
    </source>
</evidence>
<feature type="transmembrane region" description="Helical" evidence="6">
    <location>
        <begin position="85"/>
        <end position="109"/>
    </location>
</feature>
<name>A0ABX7T0M8_9SPHN</name>
<feature type="transmembrane region" description="Helical" evidence="6">
    <location>
        <begin position="396"/>
        <end position="418"/>
    </location>
</feature>
<evidence type="ECO:0000259" key="7">
    <source>
        <dbReference type="PROSITE" id="PS50850"/>
    </source>
</evidence>
<evidence type="ECO:0000256" key="6">
    <source>
        <dbReference type="SAM" id="Phobius"/>
    </source>
</evidence>
<sequence length="430" mass="45952">MVQQSAAAPGTMYRYYILFVMMLTYMFNITDRMVMSILIEDIKADFVLTDTQIGLLAGTAFTVFYVVLGIPAGRLADRTNRKKMVAIAVSLWSLMTALCGVATGFWTLFLARLGVGVGEAGGNPPAISILTNYFQSHELSRAMGIFSIGAVLGPVVGFVAGGLLAEAYGWRWTFIILGLPGVLLGVLIYLTVREPDRSQFSKAVEDKAKAETQEPFATTMASLWKNRIFIRVALANALAVTASYAFAIWLAPILIRNFEIPVSQVGIYLGIVWIAGGVPGMIIGGYVTDKLALKNPKWRAWYSAIAVLLSLPLLCLCLLTDNLLLALVLYAIGYGVHSSTQGPAIAMMQSSVSPTERGTASSIASLSATFLGYFIGPAVAGAISDRLAPDYGTLSLNYAVIGITILSLTLAILAYIYAARAVTGAPPKSA</sequence>
<dbReference type="PANTHER" id="PTHR23505:SF79">
    <property type="entry name" value="PROTEIN SPINSTER"/>
    <property type="match status" value="1"/>
</dbReference>
<keyword evidence="3 6" id="KW-0812">Transmembrane</keyword>
<evidence type="ECO:0000313" key="9">
    <source>
        <dbReference type="Proteomes" id="UP000663923"/>
    </source>
</evidence>
<keyword evidence="4 6" id="KW-1133">Transmembrane helix</keyword>
<dbReference type="EMBL" id="CP071794">
    <property type="protein sequence ID" value="QTD55104.1"/>
    <property type="molecule type" value="Genomic_DNA"/>
</dbReference>
<dbReference type="InterPro" id="IPR044770">
    <property type="entry name" value="MFS_spinster-like"/>
</dbReference>
<dbReference type="Gene3D" id="1.20.1250.20">
    <property type="entry name" value="MFS general substrate transporter like domains"/>
    <property type="match status" value="1"/>
</dbReference>
<dbReference type="InterPro" id="IPR036259">
    <property type="entry name" value="MFS_trans_sf"/>
</dbReference>